<gene>
    <name evidence="5" type="ORF">V2J18_15825</name>
</gene>
<name>A0ABU8D542_9GAMM</name>
<keyword evidence="6" id="KW-1185">Reference proteome</keyword>
<dbReference type="Gene3D" id="3.40.47.10">
    <property type="match status" value="2"/>
</dbReference>
<dbReference type="PANTHER" id="PTHR34069">
    <property type="entry name" value="3-OXOACYL-[ACYL-CARRIER-PROTEIN] SYNTHASE 3"/>
    <property type="match status" value="1"/>
</dbReference>
<evidence type="ECO:0000313" key="6">
    <source>
        <dbReference type="Proteomes" id="UP001387215"/>
    </source>
</evidence>
<dbReference type="InterPro" id="IPR013747">
    <property type="entry name" value="ACP_syn_III_C"/>
</dbReference>
<dbReference type="EMBL" id="JBANDL010000002">
    <property type="protein sequence ID" value="MEI2456132.1"/>
    <property type="molecule type" value="Genomic_DNA"/>
</dbReference>
<evidence type="ECO:0000259" key="3">
    <source>
        <dbReference type="Pfam" id="PF08541"/>
    </source>
</evidence>
<reference evidence="5 6" key="1">
    <citation type="submission" date="2024-02" db="EMBL/GenBank/DDBJ databases">
        <title>Lysobacter Genome Sequencing and Mining.</title>
        <authorList>
            <person name="Bierman J."/>
            <person name="Walker M.C."/>
        </authorList>
    </citation>
    <scope>NUCLEOTIDE SEQUENCE [LARGE SCALE GENOMIC DNA]</scope>
    <source>
        <strain evidence="5 6">PB6250</strain>
    </source>
</reference>
<keyword evidence="2" id="KW-0012">Acyltransferase</keyword>
<feature type="domain" description="Beta-ketoacyl-[acyl-carrier-protein] synthase III N-terminal" evidence="4">
    <location>
        <begin position="173"/>
        <end position="249"/>
    </location>
</feature>
<sequence length="391" mass="41613">MGDPRALGQGRDAAGAYRQTAMQGSYCIAMSDIQNRDSESNPDLASDAGGAIRRRGAGPDLDWRVRIAGLGRYLPQRRVASAEIEAHAGLPDGWALQYSGVAFRHWAEPERERASWMGAQAAHEACERAGIAPEQVDLIVNASGSAERAIPDGGPLLQRELGLGRSGIPALSVHATCLSFVAAMELAAERIHHGRIERALVVSSEIASVGLSFADAEVCTLFGDGAAAAVLERAPDDCPSRIHRVAWRTLGEGVELTTLRGGGSWRPPLGASTRPEDAYFSMQGPAALRSGIRLVPHVMRALALEDRQARRELRWVVSHQASRAALEVIEQIGFEGARLVRTLEQTGNCIAASIPLALEQGVREGAIRRGERGVLLGTGAGLSGVGMTLTY</sequence>
<dbReference type="Proteomes" id="UP001387215">
    <property type="component" value="Unassembled WGS sequence"/>
</dbReference>
<dbReference type="InterPro" id="IPR016039">
    <property type="entry name" value="Thiolase-like"/>
</dbReference>
<feature type="domain" description="Beta-ketoacyl-[acyl-carrier-protein] synthase III C-terminal" evidence="3">
    <location>
        <begin position="311"/>
        <end position="390"/>
    </location>
</feature>
<protein>
    <submittedName>
        <fullName evidence="5">3-oxoacyl-[acyl-carrier-protein] synthase III C-terminal domain-containing protein</fullName>
    </submittedName>
</protein>
<dbReference type="RefSeq" id="WP_336132289.1">
    <property type="nucleotide sequence ID" value="NZ_JBANDL010000002.1"/>
</dbReference>
<dbReference type="SUPFAM" id="SSF53901">
    <property type="entry name" value="Thiolase-like"/>
    <property type="match status" value="2"/>
</dbReference>
<comment type="caution">
    <text evidence="5">The sequence shown here is derived from an EMBL/GenBank/DDBJ whole genome shotgun (WGS) entry which is preliminary data.</text>
</comment>
<dbReference type="InterPro" id="IPR013751">
    <property type="entry name" value="ACP_syn_III_N"/>
</dbReference>
<dbReference type="PANTHER" id="PTHR34069:SF2">
    <property type="entry name" value="BETA-KETOACYL-[ACYL-CARRIER-PROTEIN] SYNTHASE III"/>
    <property type="match status" value="1"/>
</dbReference>
<evidence type="ECO:0000256" key="2">
    <source>
        <dbReference type="ARBA" id="ARBA00023315"/>
    </source>
</evidence>
<evidence type="ECO:0000256" key="1">
    <source>
        <dbReference type="ARBA" id="ARBA00022679"/>
    </source>
</evidence>
<dbReference type="Pfam" id="PF08541">
    <property type="entry name" value="ACP_syn_III_C"/>
    <property type="match status" value="1"/>
</dbReference>
<dbReference type="CDD" id="cd00830">
    <property type="entry name" value="KAS_III"/>
    <property type="match status" value="1"/>
</dbReference>
<organism evidence="5 6">
    <name type="scientific">Lysobacter firmicutimachus</name>
    <dbReference type="NCBI Taxonomy" id="1792846"/>
    <lineage>
        <taxon>Bacteria</taxon>
        <taxon>Pseudomonadati</taxon>
        <taxon>Pseudomonadota</taxon>
        <taxon>Gammaproteobacteria</taxon>
        <taxon>Lysobacterales</taxon>
        <taxon>Lysobacteraceae</taxon>
        <taxon>Lysobacter</taxon>
    </lineage>
</organism>
<accession>A0ABU8D542</accession>
<proteinExistence type="predicted"/>
<dbReference type="Pfam" id="PF08545">
    <property type="entry name" value="ACP_syn_III"/>
    <property type="match status" value="1"/>
</dbReference>
<keyword evidence="1" id="KW-0808">Transferase</keyword>
<evidence type="ECO:0000313" key="5">
    <source>
        <dbReference type="EMBL" id="MEI2456132.1"/>
    </source>
</evidence>
<evidence type="ECO:0000259" key="4">
    <source>
        <dbReference type="Pfam" id="PF08545"/>
    </source>
</evidence>